<feature type="region of interest" description="Disordered" evidence="5">
    <location>
        <begin position="533"/>
        <end position="613"/>
    </location>
</feature>
<dbReference type="EMBL" id="JAMXLR010000020">
    <property type="protein sequence ID" value="MCO6043210.1"/>
    <property type="molecule type" value="Genomic_DNA"/>
</dbReference>
<dbReference type="FunFam" id="3.30.420.40:FF:000545">
    <property type="entry name" value="Endoplasmic reticulum chaperone BiP"/>
    <property type="match status" value="1"/>
</dbReference>
<evidence type="ECO:0000256" key="6">
    <source>
        <dbReference type="SAM" id="Phobius"/>
    </source>
</evidence>
<dbReference type="Gene3D" id="3.30.420.40">
    <property type="match status" value="2"/>
</dbReference>
<organism evidence="7 8">
    <name type="scientific">Aeoliella straminimaris</name>
    <dbReference type="NCBI Taxonomy" id="2954799"/>
    <lineage>
        <taxon>Bacteria</taxon>
        <taxon>Pseudomonadati</taxon>
        <taxon>Planctomycetota</taxon>
        <taxon>Planctomycetia</taxon>
        <taxon>Pirellulales</taxon>
        <taxon>Lacipirellulaceae</taxon>
        <taxon>Aeoliella</taxon>
    </lineage>
</organism>
<keyword evidence="3 4" id="KW-0067">ATP-binding</keyword>
<dbReference type="GO" id="GO:0140662">
    <property type="term" value="F:ATP-dependent protein folding chaperone"/>
    <property type="evidence" value="ECO:0007669"/>
    <property type="project" value="InterPro"/>
</dbReference>
<evidence type="ECO:0000313" key="8">
    <source>
        <dbReference type="Proteomes" id="UP001155241"/>
    </source>
</evidence>
<dbReference type="InterPro" id="IPR043129">
    <property type="entry name" value="ATPase_NBD"/>
</dbReference>
<reference evidence="7" key="1">
    <citation type="submission" date="2022-06" db="EMBL/GenBank/DDBJ databases">
        <title>Aeoliella straminimaris, a novel planctomycete from sediments.</title>
        <authorList>
            <person name="Vitorino I.R."/>
            <person name="Lage O.M."/>
        </authorList>
    </citation>
    <scope>NUCLEOTIDE SEQUENCE</scope>
    <source>
        <strain evidence="7">ICT_H6.2</strain>
    </source>
</reference>
<dbReference type="PROSITE" id="PS00329">
    <property type="entry name" value="HSP70_2"/>
    <property type="match status" value="1"/>
</dbReference>
<gene>
    <name evidence="7" type="ORF">NG895_04770</name>
</gene>
<dbReference type="Gene3D" id="3.90.640.10">
    <property type="entry name" value="Actin, Chain A, domain 4"/>
    <property type="match status" value="1"/>
</dbReference>
<dbReference type="InterPro" id="IPR018181">
    <property type="entry name" value="Heat_shock_70_CS"/>
</dbReference>
<keyword evidence="8" id="KW-1185">Reference proteome</keyword>
<comment type="caution">
    <text evidence="7">The sequence shown here is derived from an EMBL/GenBank/DDBJ whole genome shotgun (WGS) entry which is preliminary data.</text>
</comment>
<dbReference type="PANTHER" id="PTHR19375">
    <property type="entry name" value="HEAT SHOCK PROTEIN 70KDA"/>
    <property type="match status" value="1"/>
</dbReference>
<sequence>MANIIPVGIDLGTTLSAASYIDAEGRTQMIRNNAGGILTPSVVLFDDDDIVVGNPAWEAALEFPGRVAENAKRDVGAALYRYKIVGQQYPPEVIQGCILRQLRHDIVEALGEDFQAVITVPAYFDEARRKITADSGKMSGLPVLDIVNEPTAAALAFGEQLGYLSPDGAPEGELKLVVYDLGGGTFDVTVMQLSAGKVRTLSTDGDYELGGIHWDARLADHATDQFRALYPDAREFDDRDKARVLRAARGAKHDLSAVPMATLTFAMDGDEMRLPVTREDFEMLTADLVERTVFTTNQAVKAAGLLWDDIDRLLLVGGSTRMPAVRKAMQKISGLKPDDSVHPDEAVARGAAVFARYLMGVRGIDQAVPKLKVTDVNSHGLGIEGVNQETMRTQNVTLIPRNTPLPFTVTRKFVTKTDNQRSIKIQLLEGESSLPDQCSPLAVAALKHLPPGLPAGTPITVTYNYDSSGRLSVNASVEGMGDQAQIELDRVRGLPEHRVERWKKVICRDGGYEDFEEAVAAMILSDEEVHSASAKKINEPQPAPVERKKQTLEPAVHSGAPQAASDRLRNEKQHAKAAAGASQRKPQPRPQPVAKPQPKKEKDELYWGEQDTDEEKSSSQVGIILGSCVAVFLGLMVLYYGACLIFPSLNVLRLPLPGAASAAESLSMWV</sequence>
<dbReference type="InterPro" id="IPR013126">
    <property type="entry name" value="Hsp_70_fam"/>
</dbReference>
<dbReference type="InterPro" id="IPR029047">
    <property type="entry name" value="HSP70_peptide-bd_sf"/>
</dbReference>
<accession>A0A9X2JEP1</accession>
<dbReference type="PROSITE" id="PS01036">
    <property type="entry name" value="HSP70_3"/>
    <property type="match status" value="1"/>
</dbReference>
<evidence type="ECO:0000256" key="5">
    <source>
        <dbReference type="SAM" id="MobiDB-lite"/>
    </source>
</evidence>
<keyword evidence="6" id="KW-0812">Transmembrane</keyword>
<dbReference type="Proteomes" id="UP001155241">
    <property type="component" value="Unassembled WGS sequence"/>
</dbReference>
<keyword evidence="6" id="KW-1133">Transmembrane helix</keyword>
<dbReference type="RefSeq" id="WP_252851309.1">
    <property type="nucleotide sequence ID" value="NZ_JAMXLR010000020.1"/>
</dbReference>
<dbReference type="SUPFAM" id="SSF100920">
    <property type="entry name" value="Heat shock protein 70kD (HSP70), peptide-binding domain"/>
    <property type="match status" value="1"/>
</dbReference>
<dbReference type="PROSITE" id="PS00297">
    <property type="entry name" value="HSP70_1"/>
    <property type="match status" value="1"/>
</dbReference>
<evidence type="ECO:0000256" key="2">
    <source>
        <dbReference type="ARBA" id="ARBA00022741"/>
    </source>
</evidence>
<evidence type="ECO:0000313" key="7">
    <source>
        <dbReference type="EMBL" id="MCO6043210.1"/>
    </source>
</evidence>
<dbReference type="CDD" id="cd24029">
    <property type="entry name" value="ASKHA_NBD_HSP70_DnaK_HscA_HscC"/>
    <property type="match status" value="1"/>
</dbReference>
<dbReference type="Gene3D" id="2.60.34.10">
    <property type="entry name" value="Substrate Binding Domain Of DNAk, Chain A, domain 1"/>
    <property type="match status" value="1"/>
</dbReference>
<proteinExistence type="inferred from homology"/>
<evidence type="ECO:0000256" key="1">
    <source>
        <dbReference type="ARBA" id="ARBA00007381"/>
    </source>
</evidence>
<feature type="transmembrane region" description="Helical" evidence="6">
    <location>
        <begin position="623"/>
        <end position="646"/>
    </location>
</feature>
<evidence type="ECO:0000256" key="4">
    <source>
        <dbReference type="RuleBase" id="RU003322"/>
    </source>
</evidence>
<keyword evidence="2 4" id="KW-0547">Nucleotide-binding</keyword>
<dbReference type="AlphaFoldDB" id="A0A9X2JEP1"/>
<dbReference type="PRINTS" id="PR00301">
    <property type="entry name" value="HEATSHOCK70"/>
</dbReference>
<dbReference type="SUPFAM" id="SSF53067">
    <property type="entry name" value="Actin-like ATPase domain"/>
    <property type="match status" value="2"/>
</dbReference>
<protein>
    <submittedName>
        <fullName evidence="7">Hsp70 family protein</fullName>
    </submittedName>
</protein>
<name>A0A9X2JEP1_9BACT</name>
<dbReference type="Pfam" id="PF00012">
    <property type="entry name" value="HSP70"/>
    <property type="match status" value="2"/>
</dbReference>
<dbReference type="GO" id="GO:0005524">
    <property type="term" value="F:ATP binding"/>
    <property type="evidence" value="ECO:0007669"/>
    <property type="project" value="UniProtKB-KW"/>
</dbReference>
<comment type="similarity">
    <text evidence="1 4">Belongs to the heat shock protein 70 family.</text>
</comment>
<evidence type="ECO:0000256" key="3">
    <source>
        <dbReference type="ARBA" id="ARBA00022840"/>
    </source>
</evidence>
<keyword evidence="6" id="KW-0472">Membrane</keyword>